<name>A0A6G8R695_9CAUD</name>
<proteinExistence type="predicted"/>
<feature type="region of interest" description="Disordered" evidence="1">
    <location>
        <begin position="18"/>
        <end position="213"/>
    </location>
</feature>
<evidence type="ECO:0000313" key="3">
    <source>
        <dbReference type="Proteomes" id="UP000501900"/>
    </source>
</evidence>
<feature type="compositionally biased region" description="Basic and acidic residues" evidence="1">
    <location>
        <begin position="78"/>
        <end position="92"/>
    </location>
</feature>
<dbReference type="Proteomes" id="UP000501900">
    <property type="component" value="Genome"/>
</dbReference>
<feature type="compositionally biased region" description="Basic and acidic residues" evidence="1">
    <location>
        <begin position="111"/>
        <end position="138"/>
    </location>
</feature>
<reference evidence="2 3" key="1">
    <citation type="submission" date="2020-03" db="EMBL/GenBank/DDBJ databases">
        <title>The Isolation and Genome Sequence of a Novel Cyanophage S-H34 from the Huanghai Sea, China.</title>
        <authorList>
            <person name="Jiang T."/>
        </authorList>
    </citation>
    <scope>NUCLEOTIDE SEQUENCE [LARGE SCALE GENOMIC DNA]</scope>
</reference>
<evidence type="ECO:0000313" key="2">
    <source>
        <dbReference type="EMBL" id="QIN96904.1"/>
    </source>
</evidence>
<accession>A0A6G8R695</accession>
<organism evidence="2 3">
    <name type="scientific">Synechococcus phage S-H34</name>
    <dbReference type="NCBI Taxonomy" id="2718942"/>
    <lineage>
        <taxon>Viruses</taxon>
        <taxon>Duplodnaviria</taxon>
        <taxon>Heunggongvirae</taxon>
        <taxon>Uroviricota</taxon>
        <taxon>Caudoviricetes</taxon>
        <taxon>Pantevenvirales</taxon>
        <taxon>Kyanoviridae</taxon>
        <taxon>Makaravirus</taxon>
        <taxon>Makaravirus thirtyfour</taxon>
    </lineage>
</organism>
<evidence type="ECO:0000256" key="1">
    <source>
        <dbReference type="SAM" id="MobiDB-lite"/>
    </source>
</evidence>
<dbReference type="GeneID" id="77946781"/>
<dbReference type="RefSeq" id="YP_010670571.1">
    <property type="nucleotide sequence ID" value="NC_070965.1"/>
</dbReference>
<keyword evidence="3" id="KW-1185">Reference proteome</keyword>
<dbReference type="KEGG" id="vg:77946781"/>
<protein>
    <submittedName>
        <fullName evidence="2">Uncharacterized protein</fullName>
    </submittedName>
</protein>
<dbReference type="EMBL" id="MT162467">
    <property type="protein sequence ID" value="QIN96904.1"/>
    <property type="molecule type" value="Genomic_DNA"/>
</dbReference>
<feature type="compositionally biased region" description="Basic and acidic residues" evidence="1">
    <location>
        <begin position="25"/>
        <end position="63"/>
    </location>
</feature>
<sequence length="213" mass="23414">MKTYQELMEAMSIKDMNKITGGTEAQRKIAQDRQKKREAKAKGFDPNKEVLKDKPKQEEEPKKALAPTSASSSAIVKAEPKAVEKRKPDLRKSQIGKWSEGIKKSPGKLAKRPESKPARQEVEKVKVKVDEPKKRDDMEGQAGQRPGTTKEVGQGVVDNMKKKKKKKKGPGILSKAKGLAGKALRKAREVDLGHTGISTSGDLEGLSGKQSYE</sequence>